<dbReference type="RefSeq" id="WP_285666143.1">
    <property type="nucleotide sequence ID" value="NZ_BSTX01000004.1"/>
</dbReference>
<dbReference type="GO" id="GO:0046872">
    <property type="term" value="F:metal ion binding"/>
    <property type="evidence" value="ECO:0007669"/>
    <property type="project" value="InterPro"/>
</dbReference>
<evidence type="ECO:0000259" key="1">
    <source>
        <dbReference type="Pfam" id="PF11716"/>
    </source>
</evidence>
<proteinExistence type="predicted"/>
<organism evidence="2 3">
    <name type="scientific">Actinorhabdospora filicis</name>
    <dbReference type="NCBI Taxonomy" id="1785913"/>
    <lineage>
        <taxon>Bacteria</taxon>
        <taxon>Bacillati</taxon>
        <taxon>Actinomycetota</taxon>
        <taxon>Actinomycetes</taxon>
        <taxon>Micromonosporales</taxon>
        <taxon>Micromonosporaceae</taxon>
        <taxon>Actinorhabdospora</taxon>
    </lineage>
</organism>
<name>A0A9W6WBQ8_9ACTN</name>
<keyword evidence="3" id="KW-1185">Reference proteome</keyword>
<dbReference type="Proteomes" id="UP001165079">
    <property type="component" value="Unassembled WGS sequence"/>
</dbReference>
<reference evidence="2" key="1">
    <citation type="submission" date="2023-03" db="EMBL/GenBank/DDBJ databases">
        <title>Actinorhabdospora filicis NBRC 111898.</title>
        <authorList>
            <person name="Ichikawa N."/>
            <person name="Sato H."/>
            <person name="Tonouchi N."/>
        </authorList>
    </citation>
    <scope>NUCLEOTIDE SEQUENCE</scope>
    <source>
        <strain evidence="2">NBRC 111898</strain>
    </source>
</reference>
<dbReference type="SUPFAM" id="SSF109854">
    <property type="entry name" value="DinB/YfiT-like putative metalloenzymes"/>
    <property type="match status" value="1"/>
</dbReference>
<accession>A0A9W6WBQ8</accession>
<dbReference type="InterPro" id="IPR034660">
    <property type="entry name" value="DinB/YfiT-like"/>
</dbReference>
<dbReference type="EMBL" id="BSTX01000004">
    <property type="protein sequence ID" value="GLZ80869.1"/>
    <property type="molecule type" value="Genomic_DNA"/>
</dbReference>
<evidence type="ECO:0000313" key="3">
    <source>
        <dbReference type="Proteomes" id="UP001165079"/>
    </source>
</evidence>
<feature type="domain" description="Mycothiol-dependent maleylpyruvate isomerase metal-binding" evidence="1">
    <location>
        <begin position="14"/>
        <end position="125"/>
    </location>
</feature>
<evidence type="ECO:0000313" key="2">
    <source>
        <dbReference type="EMBL" id="GLZ80869.1"/>
    </source>
</evidence>
<protein>
    <recommendedName>
        <fullName evidence="1">Mycothiol-dependent maleylpyruvate isomerase metal-binding domain-containing protein</fullName>
    </recommendedName>
</protein>
<gene>
    <name evidence="2" type="ORF">Afil01_56760</name>
</gene>
<dbReference type="GO" id="GO:0005886">
    <property type="term" value="C:plasma membrane"/>
    <property type="evidence" value="ECO:0007669"/>
    <property type="project" value="TreeGrafter"/>
</dbReference>
<dbReference type="AlphaFoldDB" id="A0A9W6WBQ8"/>
<sequence>MEWSRYTTCLAVDAARLGELIDGQMDLPLSSVPGWTAEDLAHHLAETYEHAAAVLRLGAEPDPWPPNRPPVSPLTRLRSALGDLLAEFTGREADAPAHTPFEEDRTVGFWARRIGVETAVRRVDAERAVGAEVQPVPEDVALGGVDEFLHFHYAWTANNSENHAQATADGSGRPVVILTGDREFTVRTLPGRVTVTDGDTEDAAARVWGEPSAVLLWLWGRGDASAFTVEGEESEVTRLHRTFASFAR</sequence>
<dbReference type="PANTHER" id="PTHR40758:SF1">
    <property type="entry name" value="CONSERVED PROTEIN"/>
    <property type="match status" value="1"/>
</dbReference>
<dbReference type="Pfam" id="PF11716">
    <property type="entry name" value="MDMPI_N"/>
    <property type="match status" value="1"/>
</dbReference>
<dbReference type="InterPro" id="IPR024344">
    <property type="entry name" value="MDMPI_metal-binding"/>
</dbReference>
<dbReference type="PANTHER" id="PTHR40758">
    <property type="entry name" value="CONSERVED PROTEIN"/>
    <property type="match status" value="1"/>
</dbReference>
<comment type="caution">
    <text evidence="2">The sequence shown here is derived from an EMBL/GenBank/DDBJ whole genome shotgun (WGS) entry which is preliminary data.</text>
</comment>